<reference evidence="2 3" key="1">
    <citation type="submission" date="2018-09" db="EMBL/GenBank/DDBJ databases">
        <authorList>
            <person name="Wang X."/>
            <person name="Du Z."/>
        </authorList>
    </citation>
    <scope>NUCLEOTIDE SEQUENCE [LARGE SCALE GENOMIC DNA]</scope>
    <source>
        <strain evidence="2 3">N3</strain>
    </source>
</reference>
<proteinExistence type="predicted"/>
<name>A0A418PV02_9BACT</name>
<dbReference type="SUPFAM" id="SSF81923">
    <property type="entry name" value="Double Clp-N motif"/>
    <property type="match status" value="1"/>
</dbReference>
<evidence type="ECO:0000259" key="1">
    <source>
        <dbReference type="Pfam" id="PF02861"/>
    </source>
</evidence>
<feature type="domain" description="Clp R" evidence="1">
    <location>
        <begin position="8"/>
        <end position="124"/>
    </location>
</feature>
<comment type="caution">
    <text evidence="2">The sequence shown here is derived from an EMBL/GenBank/DDBJ whole genome shotgun (WGS) entry which is preliminary data.</text>
</comment>
<dbReference type="AlphaFoldDB" id="A0A418PV02"/>
<gene>
    <name evidence="2" type="ORF">D0X99_06740</name>
</gene>
<dbReference type="EMBL" id="QXML01000002">
    <property type="protein sequence ID" value="RIW17417.1"/>
    <property type="molecule type" value="Genomic_DNA"/>
</dbReference>
<dbReference type="Gene3D" id="1.10.1780.10">
    <property type="entry name" value="Clp, N-terminal domain"/>
    <property type="match status" value="1"/>
</dbReference>
<protein>
    <recommendedName>
        <fullName evidence="1">Clp R domain-containing protein</fullName>
    </recommendedName>
</protein>
<keyword evidence="3" id="KW-1185">Reference proteome</keyword>
<organism evidence="2 3">
    <name type="scientific">Algoriphagus lacus</name>
    <dbReference type="NCBI Taxonomy" id="2056311"/>
    <lineage>
        <taxon>Bacteria</taxon>
        <taxon>Pseudomonadati</taxon>
        <taxon>Bacteroidota</taxon>
        <taxon>Cytophagia</taxon>
        <taxon>Cytophagales</taxon>
        <taxon>Cyclobacteriaceae</taxon>
        <taxon>Algoriphagus</taxon>
    </lineage>
</organism>
<dbReference type="Proteomes" id="UP000283522">
    <property type="component" value="Unassembled WGS sequence"/>
</dbReference>
<dbReference type="InterPro" id="IPR004176">
    <property type="entry name" value="Clp_R_N"/>
</dbReference>
<evidence type="ECO:0000313" key="2">
    <source>
        <dbReference type="EMBL" id="RIW17417.1"/>
    </source>
</evidence>
<dbReference type="RefSeq" id="WP_119476854.1">
    <property type="nucleotide sequence ID" value="NZ_QXML01000002.1"/>
</dbReference>
<dbReference type="Pfam" id="PF02861">
    <property type="entry name" value="Clp_N"/>
    <property type="match status" value="1"/>
</dbReference>
<sequence length="147" mass="17101">MDFKDTISEDTLKIFALARTISLSFGYDYISTIHLFIADCMIRKELSFKSIFFDDEELFDTFCENQRNLEKINLDYNVTLPLTKEAALALQEGEKERKLFGDEKITISHLILSAMKDDNSLIFASLPKVKNVMIKLTKHHIETQYHK</sequence>
<accession>A0A418PV02</accession>
<evidence type="ECO:0000313" key="3">
    <source>
        <dbReference type="Proteomes" id="UP000283522"/>
    </source>
</evidence>
<dbReference type="InterPro" id="IPR036628">
    <property type="entry name" value="Clp_N_dom_sf"/>
</dbReference>
<dbReference type="OrthoDB" id="1495985at2"/>